<dbReference type="Proteomes" id="UP001202328">
    <property type="component" value="Unassembled WGS sequence"/>
</dbReference>
<protein>
    <submittedName>
        <fullName evidence="1">Uncharacterized protein</fullName>
    </submittedName>
</protein>
<keyword evidence="2" id="KW-1185">Reference proteome</keyword>
<name>A0AAD4XCV0_9MAGN</name>
<sequence length="67" mass="7466">MTAHEKSKKVRANHKIVMFKCFPILIDVCVVDALSNGNFKDQVIQMCLVDDGDAQPLWEPIAGHVSI</sequence>
<evidence type="ECO:0000313" key="2">
    <source>
        <dbReference type="Proteomes" id="UP001202328"/>
    </source>
</evidence>
<comment type="caution">
    <text evidence="1">The sequence shown here is derived from an EMBL/GenBank/DDBJ whole genome shotgun (WGS) entry which is preliminary data.</text>
</comment>
<gene>
    <name evidence="1" type="ORF">MKW98_014697</name>
</gene>
<organism evidence="1 2">
    <name type="scientific">Papaver atlanticum</name>
    <dbReference type="NCBI Taxonomy" id="357466"/>
    <lineage>
        <taxon>Eukaryota</taxon>
        <taxon>Viridiplantae</taxon>
        <taxon>Streptophyta</taxon>
        <taxon>Embryophyta</taxon>
        <taxon>Tracheophyta</taxon>
        <taxon>Spermatophyta</taxon>
        <taxon>Magnoliopsida</taxon>
        <taxon>Ranunculales</taxon>
        <taxon>Papaveraceae</taxon>
        <taxon>Papaveroideae</taxon>
        <taxon>Papaver</taxon>
    </lineage>
</organism>
<dbReference type="AlphaFoldDB" id="A0AAD4XCV0"/>
<evidence type="ECO:0000313" key="1">
    <source>
        <dbReference type="EMBL" id="KAI3904517.1"/>
    </source>
</evidence>
<proteinExistence type="predicted"/>
<reference evidence="1" key="1">
    <citation type="submission" date="2022-04" db="EMBL/GenBank/DDBJ databases">
        <title>A functionally conserved STORR gene fusion in Papaver species that diverged 16.8 million years ago.</title>
        <authorList>
            <person name="Catania T."/>
        </authorList>
    </citation>
    <scope>NUCLEOTIDE SEQUENCE</scope>
    <source>
        <strain evidence="1">S-188037</strain>
    </source>
</reference>
<dbReference type="EMBL" id="JAJJMB010011095">
    <property type="protein sequence ID" value="KAI3904517.1"/>
    <property type="molecule type" value="Genomic_DNA"/>
</dbReference>
<accession>A0AAD4XCV0</accession>